<accession>A0A369KGK9</accession>
<organism evidence="2 3">
    <name type="scientific">Hypsizygus marmoreus</name>
    <name type="common">White beech mushroom</name>
    <name type="synonym">Agaricus marmoreus</name>
    <dbReference type="NCBI Taxonomy" id="39966"/>
    <lineage>
        <taxon>Eukaryota</taxon>
        <taxon>Fungi</taxon>
        <taxon>Dikarya</taxon>
        <taxon>Basidiomycota</taxon>
        <taxon>Agaricomycotina</taxon>
        <taxon>Agaricomycetes</taxon>
        <taxon>Agaricomycetidae</taxon>
        <taxon>Agaricales</taxon>
        <taxon>Tricholomatineae</taxon>
        <taxon>Lyophyllaceae</taxon>
        <taxon>Hypsizygus</taxon>
    </lineage>
</organism>
<comment type="caution">
    <text evidence="2">The sequence shown here is derived from an EMBL/GenBank/DDBJ whole genome shotgun (WGS) entry which is preliminary data.</text>
</comment>
<gene>
    <name evidence="2" type="ORF">Hypma_004888</name>
</gene>
<evidence type="ECO:0000313" key="2">
    <source>
        <dbReference type="EMBL" id="RDB30913.1"/>
    </source>
</evidence>
<feature type="coiled-coil region" evidence="1">
    <location>
        <begin position="32"/>
        <end position="80"/>
    </location>
</feature>
<sequence>MNSPLGFRLQHLTSTNEEPSSSECFTIRKHYIENGEERLAALNDQIAQAQAAVAQAQAIVDSLTKRAEEEEKVLNQYRCTLAPIRRVPCDILIEIFLFSRDWEHKEDKKNYPKGYGTAGPAPGWNPLLTTHICSARRRIAFSSPILWTTVRAECIFDEQCLGDFSIRIFQGTTDPRSLGRHWNGCVRTCIG</sequence>
<keyword evidence="3" id="KW-1185">Reference proteome</keyword>
<proteinExistence type="predicted"/>
<dbReference type="InParanoid" id="A0A369KGK9"/>
<evidence type="ECO:0000313" key="3">
    <source>
        <dbReference type="Proteomes" id="UP000076154"/>
    </source>
</evidence>
<dbReference type="EMBL" id="LUEZ02000003">
    <property type="protein sequence ID" value="RDB30913.1"/>
    <property type="molecule type" value="Genomic_DNA"/>
</dbReference>
<dbReference type="Proteomes" id="UP000076154">
    <property type="component" value="Unassembled WGS sequence"/>
</dbReference>
<protein>
    <submittedName>
        <fullName evidence="2">Uncharacterized protein</fullName>
    </submittedName>
</protein>
<name>A0A369KGK9_HYPMA</name>
<reference evidence="2" key="1">
    <citation type="submission" date="2018-04" db="EMBL/GenBank/DDBJ databases">
        <title>Whole genome sequencing of Hypsizygus marmoreus.</title>
        <authorList>
            <person name="Choi I.-G."/>
            <person name="Min B."/>
            <person name="Kim J.-G."/>
            <person name="Kim S."/>
            <person name="Oh Y.-L."/>
            <person name="Kong W.-S."/>
            <person name="Park H."/>
            <person name="Jeong J."/>
            <person name="Song E.-S."/>
        </authorList>
    </citation>
    <scope>NUCLEOTIDE SEQUENCE [LARGE SCALE GENOMIC DNA]</scope>
    <source>
        <strain evidence="2">51987-8</strain>
    </source>
</reference>
<dbReference type="AlphaFoldDB" id="A0A369KGK9"/>
<evidence type="ECO:0000256" key="1">
    <source>
        <dbReference type="SAM" id="Coils"/>
    </source>
</evidence>
<dbReference type="OrthoDB" id="3045540at2759"/>
<keyword evidence="1" id="KW-0175">Coiled coil</keyword>